<keyword evidence="5 16" id="KW-0963">Cytoplasm</keyword>
<dbReference type="GO" id="GO:0008762">
    <property type="term" value="F:UDP-N-acetylmuramate dehydrogenase activity"/>
    <property type="evidence" value="ECO:0007669"/>
    <property type="project" value="UniProtKB-UniRule"/>
</dbReference>
<dbReference type="SUPFAM" id="SSF56194">
    <property type="entry name" value="Uridine diphospho-N-Acetylenolpyruvylglucosamine reductase, MurB, C-terminal domain"/>
    <property type="match status" value="1"/>
</dbReference>
<comment type="similarity">
    <text evidence="16">Belongs to the MurB family.</text>
</comment>
<keyword evidence="13 16" id="KW-0131">Cell cycle</keyword>
<feature type="domain" description="FAD-binding PCMH-type" evidence="17">
    <location>
        <begin position="20"/>
        <end position="186"/>
    </location>
</feature>
<comment type="caution">
    <text evidence="18">The sequence shown here is derived from an EMBL/GenBank/DDBJ whole genome shotgun (WGS) entry which is preliminary data.</text>
</comment>
<keyword evidence="6 16" id="KW-0132">Cell division</keyword>
<dbReference type="NCBIfam" id="TIGR00179">
    <property type="entry name" value="murB"/>
    <property type="match status" value="1"/>
</dbReference>
<dbReference type="GO" id="GO:0071949">
    <property type="term" value="F:FAD binding"/>
    <property type="evidence" value="ECO:0007669"/>
    <property type="project" value="InterPro"/>
</dbReference>
<name>A0A0G1FS68_9BACT</name>
<dbReference type="UniPathway" id="UPA00219"/>
<dbReference type="Gene3D" id="3.30.465.10">
    <property type="match status" value="1"/>
</dbReference>
<dbReference type="Proteomes" id="UP000034894">
    <property type="component" value="Unassembled WGS sequence"/>
</dbReference>
<comment type="subcellular location">
    <subcellularLocation>
        <location evidence="3 16">Cytoplasm</location>
    </subcellularLocation>
</comment>
<sequence length="305" mass="33628">MSSIRILKRIPLSTLSTFAIGGTAETVYRVNNRPHLLEVLDNLDLKKTPFRIFAAGSNIVFPDKGISLPLVQLTAGTLEKRGREVYAEAGLSLASLVRFYIQNGFAGMESFSGIPGSVGGAVVGNAGAYGKSISDYIIKVEVWHNGRLKTLSRAACNFSYRHSLFKELPMVVLGVLLKAETGNRKELLKISRKIISTRHLKYKPGLKCPGSFFKNIPVEQASEKLLGKIDNRKIKGGKIPTGYLLESVGAKGLTVGDIAIADYHGNLFINKGRGTEKQVRQLAEMLKERVKKEYGLILEEEIRYF</sequence>
<evidence type="ECO:0000256" key="2">
    <source>
        <dbReference type="ARBA" id="ARBA00003921"/>
    </source>
</evidence>
<evidence type="ECO:0000256" key="7">
    <source>
        <dbReference type="ARBA" id="ARBA00022630"/>
    </source>
</evidence>
<evidence type="ECO:0000256" key="10">
    <source>
        <dbReference type="ARBA" id="ARBA00022960"/>
    </source>
</evidence>
<keyword evidence="8 16" id="KW-0274">FAD</keyword>
<evidence type="ECO:0000256" key="9">
    <source>
        <dbReference type="ARBA" id="ARBA00022857"/>
    </source>
</evidence>
<evidence type="ECO:0000313" key="18">
    <source>
        <dbReference type="EMBL" id="KKS97866.1"/>
    </source>
</evidence>
<evidence type="ECO:0000256" key="6">
    <source>
        <dbReference type="ARBA" id="ARBA00022618"/>
    </source>
</evidence>
<protein>
    <recommendedName>
        <fullName evidence="16">UDP-N-acetylenolpyruvoylglucosamine reductase</fullName>
        <ecNumber evidence="16">1.3.1.98</ecNumber>
    </recommendedName>
    <alternativeName>
        <fullName evidence="16">UDP-N-acetylmuramate dehydrogenase</fullName>
    </alternativeName>
</protein>
<dbReference type="PATRIC" id="fig|1618443.3.peg.662"/>
<evidence type="ECO:0000256" key="4">
    <source>
        <dbReference type="ARBA" id="ARBA00004752"/>
    </source>
</evidence>
<comment type="catalytic activity">
    <reaction evidence="15 16">
        <text>UDP-N-acetyl-alpha-D-muramate + NADP(+) = UDP-N-acetyl-3-O-(1-carboxyvinyl)-alpha-D-glucosamine + NADPH + H(+)</text>
        <dbReference type="Rhea" id="RHEA:12248"/>
        <dbReference type="ChEBI" id="CHEBI:15378"/>
        <dbReference type="ChEBI" id="CHEBI:57783"/>
        <dbReference type="ChEBI" id="CHEBI:58349"/>
        <dbReference type="ChEBI" id="CHEBI:68483"/>
        <dbReference type="ChEBI" id="CHEBI:70757"/>
        <dbReference type="EC" id="1.3.1.98"/>
    </reaction>
</comment>
<gene>
    <name evidence="16" type="primary">murB</name>
    <name evidence="18" type="ORF">UV73_C0004G0008</name>
</gene>
<dbReference type="GO" id="GO:0071555">
    <property type="term" value="P:cell wall organization"/>
    <property type="evidence" value="ECO:0007669"/>
    <property type="project" value="UniProtKB-KW"/>
</dbReference>
<dbReference type="GO" id="GO:0008360">
    <property type="term" value="P:regulation of cell shape"/>
    <property type="evidence" value="ECO:0007669"/>
    <property type="project" value="UniProtKB-KW"/>
</dbReference>
<keyword evidence="12 16" id="KW-0560">Oxidoreductase</keyword>
<evidence type="ECO:0000256" key="15">
    <source>
        <dbReference type="ARBA" id="ARBA00048914"/>
    </source>
</evidence>
<dbReference type="Gene3D" id="3.90.78.10">
    <property type="entry name" value="UDP-N-acetylenolpyruvoylglucosamine reductase, C-terminal domain"/>
    <property type="match status" value="1"/>
</dbReference>
<accession>A0A0G1FS68</accession>
<dbReference type="InterPro" id="IPR036635">
    <property type="entry name" value="MurB_C_sf"/>
</dbReference>
<comment type="function">
    <text evidence="2 16">Cell wall formation.</text>
</comment>
<dbReference type="PANTHER" id="PTHR21071:SF4">
    <property type="entry name" value="UDP-N-ACETYLENOLPYRUVOYLGLUCOSAMINE REDUCTASE"/>
    <property type="match status" value="1"/>
</dbReference>
<comment type="cofactor">
    <cofactor evidence="1 16">
        <name>FAD</name>
        <dbReference type="ChEBI" id="CHEBI:57692"/>
    </cofactor>
</comment>
<dbReference type="SUPFAM" id="SSF56176">
    <property type="entry name" value="FAD-binding/transporter-associated domain-like"/>
    <property type="match status" value="1"/>
</dbReference>
<dbReference type="InterPro" id="IPR016169">
    <property type="entry name" value="FAD-bd_PCMH_sub2"/>
</dbReference>
<feature type="active site" evidence="16">
    <location>
        <position position="301"/>
    </location>
</feature>
<dbReference type="AlphaFoldDB" id="A0A0G1FS68"/>
<evidence type="ECO:0000256" key="14">
    <source>
        <dbReference type="ARBA" id="ARBA00023316"/>
    </source>
</evidence>
<dbReference type="EC" id="1.3.1.98" evidence="16"/>
<evidence type="ECO:0000256" key="11">
    <source>
        <dbReference type="ARBA" id="ARBA00022984"/>
    </source>
</evidence>
<evidence type="ECO:0000256" key="5">
    <source>
        <dbReference type="ARBA" id="ARBA00022490"/>
    </source>
</evidence>
<evidence type="ECO:0000256" key="3">
    <source>
        <dbReference type="ARBA" id="ARBA00004496"/>
    </source>
</evidence>
<dbReference type="GO" id="GO:0009252">
    <property type="term" value="P:peptidoglycan biosynthetic process"/>
    <property type="evidence" value="ECO:0007669"/>
    <property type="project" value="UniProtKB-UniRule"/>
</dbReference>
<feature type="active site" description="Proton donor" evidence="16">
    <location>
        <position position="211"/>
    </location>
</feature>
<dbReference type="InterPro" id="IPR036318">
    <property type="entry name" value="FAD-bd_PCMH-like_sf"/>
</dbReference>
<dbReference type="HAMAP" id="MF_00037">
    <property type="entry name" value="MurB"/>
    <property type="match status" value="1"/>
</dbReference>
<keyword evidence="11 16" id="KW-0573">Peptidoglycan synthesis</keyword>
<evidence type="ECO:0000256" key="12">
    <source>
        <dbReference type="ARBA" id="ARBA00023002"/>
    </source>
</evidence>
<proteinExistence type="inferred from homology"/>
<evidence type="ECO:0000313" key="19">
    <source>
        <dbReference type="Proteomes" id="UP000034894"/>
    </source>
</evidence>
<dbReference type="InterPro" id="IPR006094">
    <property type="entry name" value="Oxid_FAD_bind_N"/>
</dbReference>
<dbReference type="InterPro" id="IPR016167">
    <property type="entry name" value="FAD-bd_PCMH_sub1"/>
</dbReference>
<keyword evidence="7 16" id="KW-0285">Flavoprotein</keyword>
<dbReference type="PROSITE" id="PS51387">
    <property type="entry name" value="FAD_PCMH"/>
    <property type="match status" value="1"/>
</dbReference>
<dbReference type="STRING" id="1618443.UV73_C0004G0008"/>
<dbReference type="InterPro" id="IPR016166">
    <property type="entry name" value="FAD-bd_PCMH"/>
</dbReference>
<feature type="active site" evidence="16">
    <location>
        <position position="161"/>
    </location>
</feature>
<dbReference type="PANTHER" id="PTHR21071">
    <property type="entry name" value="UDP-N-ACETYLENOLPYRUVOYLGLUCOSAMINE REDUCTASE"/>
    <property type="match status" value="1"/>
</dbReference>
<evidence type="ECO:0000256" key="1">
    <source>
        <dbReference type="ARBA" id="ARBA00001974"/>
    </source>
</evidence>
<dbReference type="InterPro" id="IPR003170">
    <property type="entry name" value="MurB"/>
</dbReference>
<dbReference type="Pfam" id="PF01565">
    <property type="entry name" value="FAD_binding_4"/>
    <property type="match status" value="1"/>
</dbReference>
<comment type="pathway">
    <text evidence="4 16">Cell wall biogenesis; peptidoglycan biosynthesis.</text>
</comment>
<dbReference type="InterPro" id="IPR011601">
    <property type="entry name" value="MurB_C"/>
</dbReference>
<reference evidence="18 19" key="1">
    <citation type="journal article" date="2015" name="Nature">
        <title>rRNA introns, odd ribosomes, and small enigmatic genomes across a large radiation of phyla.</title>
        <authorList>
            <person name="Brown C.T."/>
            <person name="Hug L.A."/>
            <person name="Thomas B.C."/>
            <person name="Sharon I."/>
            <person name="Castelle C.J."/>
            <person name="Singh A."/>
            <person name="Wilkins M.J."/>
            <person name="Williams K.H."/>
            <person name="Banfield J.F."/>
        </authorList>
    </citation>
    <scope>NUCLEOTIDE SEQUENCE [LARGE SCALE GENOMIC DNA]</scope>
</reference>
<keyword evidence="10 16" id="KW-0133">Cell shape</keyword>
<evidence type="ECO:0000256" key="13">
    <source>
        <dbReference type="ARBA" id="ARBA00023306"/>
    </source>
</evidence>
<dbReference type="GO" id="GO:0051301">
    <property type="term" value="P:cell division"/>
    <property type="evidence" value="ECO:0007669"/>
    <property type="project" value="UniProtKB-KW"/>
</dbReference>
<dbReference type="Gene3D" id="3.30.43.10">
    <property type="entry name" value="Uridine Diphospho-n-acetylenolpyruvylglucosamine Reductase, domain 2"/>
    <property type="match status" value="1"/>
</dbReference>
<dbReference type="Pfam" id="PF02873">
    <property type="entry name" value="MurB_C"/>
    <property type="match status" value="1"/>
</dbReference>
<evidence type="ECO:0000256" key="8">
    <source>
        <dbReference type="ARBA" id="ARBA00022827"/>
    </source>
</evidence>
<keyword evidence="9 16" id="KW-0521">NADP</keyword>
<keyword evidence="14 16" id="KW-0961">Cell wall biogenesis/degradation</keyword>
<dbReference type="GO" id="GO:0005829">
    <property type="term" value="C:cytosol"/>
    <property type="evidence" value="ECO:0007669"/>
    <property type="project" value="TreeGrafter"/>
</dbReference>
<dbReference type="EMBL" id="LCFP01000004">
    <property type="protein sequence ID" value="KKS97866.1"/>
    <property type="molecule type" value="Genomic_DNA"/>
</dbReference>
<evidence type="ECO:0000259" key="17">
    <source>
        <dbReference type="PROSITE" id="PS51387"/>
    </source>
</evidence>
<organism evidence="18 19">
    <name type="scientific">Candidatus Gottesmanbacteria bacterium GW2011_GWA2_43_14</name>
    <dbReference type="NCBI Taxonomy" id="1618443"/>
    <lineage>
        <taxon>Bacteria</taxon>
        <taxon>Candidatus Gottesmaniibacteriota</taxon>
    </lineage>
</organism>
<evidence type="ECO:0000256" key="16">
    <source>
        <dbReference type="HAMAP-Rule" id="MF_00037"/>
    </source>
</evidence>